<dbReference type="Proteomes" id="UP000246702">
    <property type="component" value="Unassembled WGS sequence"/>
</dbReference>
<organism evidence="1 2">
    <name type="scientific">Aspergillus sclerotioniger CBS 115572</name>
    <dbReference type="NCBI Taxonomy" id="1450535"/>
    <lineage>
        <taxon>Eukaryota</taxon>
        <taxon>Fungi</taxon>
        <taxon>Dikarya</taxon>
        <taxon>Ascomycota</taxon>
        <taxon>Pezizomycotina</taxon>
        <taxon>Eurotiomycetes</taxon>
        <taxon>Eurotiomycetidae</taxon>
        <taxon>Eurotiales</taxon>
        <taxon>Aspergillaceae</taxon>
        <taxon>Aspergillus</taxon>
        <taxon>Aspergillus subgen. Circumdati</taxon>
    </lineage>
</organism>
<evidence type="ECO:0008006" key="3">
    <source>
        <dbReference type="Google" id="ProtNLM"/>
    </source>
</evidence>
<evidence type="ECO:0000313" key="2">
    <source>
        <dbReference type="Proteomes" id="UP000246702"/>
    </source>
</evidence>
<comment type="caution">
    <text evidence="1">The sequence shown here is derived from an EMBL/GenBank/DDBJ whole genome shotgun (WGS) entry which is preliminary data.</text>
</comment>
<protein>
    <recommendedName>
        <fullName evidence="3">F-box domain-containing protein</fullName>
    </recommendedName>
</protein>
<dbReference type="RefSeq" id="XP_025469892.1">
    <property type="nucleotide sequence ID" value="XM_025615554.1"/>
</dbReference>
<dbReference type="GeneID" id="37117697"/>
<sequence>MVSTNITSLPVEIPNRICQDIDILDLFALRLSSFSLALKTQHHFAFRAFEKILLVLTSDGLQVLKHIASHEVFRKHVKNVTGDQGLWIVTTHFLGNHEWSAEDMDHLQQGYATHATDSEKRNFREETVSLPERSREERHALYQDAVADHLKVRDGQVIQAALEHCLPSFTNLHIAAHLNVGRPPDAPGRFKGIRGLRKQLRFDPLHVVGGESKHSHTTNAKILSILLAAIASTKTKIKYLDTSTGDLVCPVAHNGLHFTSAEKVLLLPIIQTLVGLGLYCSSSHKDLLAQEALEPNSDGKSKDTLEFLAKAAPNLKTLQVRFDNRHKAEDDREPLVDQHFVWMSQKFHFSRLSRLHLFNIRTTTSSLMQLLRSAMPTLRIFVFGSITLRHYGNFPSPMERDDEFFDNGVRVWREVLNLVRDQGSLRQLGVDKLMYQNQRIDIIAHYAERTAHVSIQDWIDELKLFAMDEILHEPRPADIQAPVST</sequence>
<name>A0A317X4K9_9EURO</name>
<dbReference type="OrthoDB" id="5279008at2759"/>
<proteinExistence type="predicted"/>
<dbReference type="EMBL" id="MSFK01000007">
    <property type="protein sequence ID" value="PWY93131.1"/>
    <property type="molecule type" value="Genomic_DNA"/>
</dbReference>
<gene>
    <name evidence="1" type="ORF">BO94DRAFT_583371</name>
</gene>
<accession>A0A317X4K9</accession>
<keyword evidence="2" id="KW-1185">Reference proteome</keyword>
<evidence type="ECO:0000313" key="1">
    <source>
        <dbReference type="EMBL" id="PWY93131.1"/>
    </source>
</evidence>
<reference evidence="1 2" key="1">
    <citation type="submission" date="2016-12" db="EMBL/GenBank/DDBJ databases">
        <title>The genomes of Aspergillus section Nigri reveals drivers in fungal speciation.</title>
        <authorList>
            <consortium name="DOE Joint Genome Institute"/>
            <person name="Vesth T.C."/>
            <person name="Nybo J."/>
            <person name="Theobald S."/>
            <person name="Brandl J."/>
            <person name="Frisvad J.C."/>
            <person name="Nielsen K.F."/>
            <person name="Lyhne E.K."/>
            <person name="Kogle M.E."/>
            <person name="Kuo A."/>
            <person name="Riley R."/>
            <person name="Clum A."/>
            <person name="Nolan M."/>
            <person name="Lipzen A."/>
            <person name="Salamov A."/>
            <person name="Henrissat B."/>
            <person name="Wiebenga A."/>
            <person name="De Vries R.P."/>
            <person name="Grigoriev I.V."/>
            <person name="Mortensen U.H."/>
            <person name="Andersen M.R."/>
            <person name="Baker S.E."/>
        </authorList>
    </citation>
    <scope>NUCLEOTIDE SEQUENCE [LARGE SCALE GENOMIC DNA]</scope>
    <source>
        <strain evidence="1 2">CBS 115572</strain>
    </source>
</reference>
<dbReference type="AlphaFoldDB" id="A0A317X4K9"/>